<proteinExistence type="predicted"/>
<organism evidence="1">
    <name type="scientific">Streptomyces sp. NBC_00003</name>
    <dbReference type="NCBI Taxonomy" id="2903608"/>
    <lineage>
        <taxon>Bacteria</taxon>
        <taxon>Bacillati</taxon>
        <taxon>Actinomycetota</taxon>
        <taxon>Actinomycetes</taxon>
        <taxon>Kitasatosporales</taxon>
        <taxon>Streptomycetaceae</taxon>
        <taxon>Streptomyces</taxon>
    </lineage>
</organism>
<evidence type="ECO:0000313" key="1">
    <source>
        <dbReference type="EMBL" id="WTW64377.1"/>
    </source>
</evidence>
<sequence>MGGVRLTRITRPVALLSAMATLLAALFICLAAGGGEHPARLPQALNFVRAGGTPIGPLADGPAQYTCPYDQGDCGLFPHTVPAVLTTPPMDTPAPAAVHDVRPVTPRAGAAPVRFRARPRAPDLHVLQVLRT</sequence>
<protein>
    <recommendedName>
        <fullName evidence="2">DUF2946 domain-containing protein</fullName>
    </recommendedName>
</protein>
<evidence type="ECO:0008006" key="2">
    <source>
        <dbReference type="Google" id="ProtNLM"/>
    </source>
</evidence>
<dbReference type="EMBL" id="CP108318">
    <property type="protein sequence ID" value="WTW64377.1"/>
    <property type="molecule type" value="Genomic_DNA"/>
</dbReference>
<reference evidence="1" key="1">
    <citation type="submission" date="2022-10" db="EMBL/GenBank/DDBJ databases">
        <title>The complete genomes of actinobacterial strains from the NBC collection.</title>
        <authorList>
            <person name="Joergensen T.S."/>
            <person name="Alvarez Arevalo M."/>
            <person name="Sterndorff E.B."/>
            <person name="Faurdal D."/>
            <person name="Vuksanovic O."/>
            <person name="Mourched A.-S."/>
            <person name="Charusanti P."/>
            <person name="Shaw S."/>
            <person name="Blin K."/>
            <person name="Weber T."/>
        </authorList>
    </citation>
    <scope>NUCLEOTIDE SEQUENCE</scope>
    <source>
        <strain evidence="1">NBC_00003</strain>
    </source>
</reference>
<name>A0AAU2VAN7_9ACTN</name>
<dbReference type="AlphaFoldDB" id="A0AAU2VAN7"/>
<accession>A0AAU2VAN7</accession>
<gene>
    <name evidence="1" type="ORF">OG549_29125</name>
</gene>